<comment type="subcellular location">
    <subcellularLocation>
        <location evidence="1 4">Periplasm</location>
    </subcellularLocation>
</comment>
<reference evidence="6 7" key="1">
    <citation type="submission" date="2023-07" db="EMBL/GenBank/DDBJ databases">
        <title>Sorghum-associated microbial communities from plants grown in Nebraska, USA.</title>
        <authorList>
            <person name="Schachtman D."/>
        </authorList>
    </citation>
    <scope>NUCLEOTIDE SEQUENCE [LARGE SCALE GENOMIC DNA]</scope>
    <source>
        <strain evidence="6 7">DS1781</strain>
    </source>
</reference>
<dbReference type="PANTHER" id="PTHR36307">
    <property type="entry name" value="FLAGELLA BASAL BODY P-RING FORMATION PROTEIN FLGA"/>
    <property type="match status" value="1"/>
</dbReference>
<evidence type="ECO:0000256" key="4">
    <source>
        <dbReference type="RuleBase" id="RU362063"/>
    </source>
</evidence>
<sequence length="233" mass="24150">MMDTTRSSLRFLPIVLAATLGAAACLAEPAGGGDARGVVEQFLKTQTAGLPGQARIRVTLPSSALPDCEALEAFLPNGASAWGRVSVGLRCPGERPWTRYVQAHVALEGRYLVAARAIEAGRPLGAGDVAARTGDLTALPKSVLVDPAELKGMVAANRLAPGAPLRREQLRGTVVIQQGQTVQVVAGGPGFSVSTEARALNRAEIGATVQAKTRDGRLVSGVADEEGQIRLAQ</sequence>
<keyword evidence="6" id="KW-0969">Cilium</keyword>
<dbReference type="Gene3D" id="2.30.30.760">
    <property type="match status" value="1"/>
</dbReference>
<dbReference type="InterPro" id="IPR041231">
    <property type="entry name" value="FlgA_N"/>
</dbReference>
<gene>
    <name evidence="6" type="ORF">J2739_002606</name>
</gene>
<keyword evidence="4" id="KW-1005">Bacterial flagellum biogenesis</keyword>
<keyword evidence="2 4" id="KW-0732">Signal</keyword>
<dbReference type="InterPro" id="IPR017585">
    <property type="entry name" value="SAF_FlgA"/>
</dbReference>
<feature type="domain" description="SAF" evidence="5">
    <location>
        <begin position="109"/>
        <end position="171"/>
    </location>
</feature>
<dbReference type="Gene3D" id="3.90.1210.10">
    <property type="entry name" value="Antifreeze-like/N-acetylneuraminic acid synthase C-terminal domain"/>
    <property type="match status" value="1"/>
</dbReference>
<dbReference type="Pfam" id="PF17656">
    <property type="entry name" value="ChapFlgA_N"/>
    <property type="match status" value="1"/>
</dbReference>
<keyword evidence="3 4" id="KW-0574">Periplasm</keyword>
<evidence type="ECO:0000259" key="5">
    <source>
        <dbReference type="SMART" id="SM00858"/>
    </source>
</evidence>
<proteinExistence type="inferred from homology"/>
<dbReference type="Proteomes" id="UP001184230">
    <property type="component" value="Unassembled WGS sequence"/>
</dbReference>
<dbReference type="Pfam" id="PF13144">
    <property type="entry name" value="ChapFlgA"/>
    <property type="match status" value="1"/>
</dbReference>
<evidence type="ECO:0000313" key="6">
    <source>
        <dbReference type="EMBL" id="MDR6536833.1"/>
    </source>
</evidence>
<feature type="chain" id="PRO_5044995624" description="Flagella basal body P-ring formation protein FlgA" evidence="4">
    <location>
        <begin position="28"/>
        <end position="233"/>
    </location>
</feature>
<organism evidence="6 7">
    <name type="scientific">Variovorax soli</name>
    <dbReference type="NCBI Taxonomy" id="376815"/>
    <lineage>
        <taxon>Bacteria</taxon>
        <taxon>Pseudomonadati</taxon>
        <taxon>Pseudomonadota</taxon>
        <taxon>Betaproteobacteria</taxon>
        <taxon>Burkholderiales</taxon>
        <taxon>Comamonadaceae</taxon>
        <taxon>Variovorax</taxon>
    </lineage>
</organism>
<dbReference type="NCBIfam" id="TIGR03170">
    <property type="entry name" value="flgA_cterm"/>
    <property type="match status" value="1"/>
</dbReference>
<dbReference type="PANTHER" id="PTHR36307:SF1">
    <property type="entry name" value="FLAGELLA BASAL BODY P-RING FORMATION PROTEIN FLGA"/>
    <property type="match status" value="1"/>
</dbReference>
<name>A0ABU1NER7_9BURK</name>
<comment type="function">
    <text evidence="4">Involved in the assembly process of the P-ring formation. It may associate with FlgF on the rod constituting a structure essential for the P-ring assembly or may act as a modulator protein for the P-ring assembly.</text>
</comment>
<evidence type="ECO:0000256" key="3">
    <source>
        <dbReference type="ARBA" id="ARBA00022764"/>
    </source>
</evidence>
<keyword evidence="6" id="KW-0966">Cell projection</keyword>
<feature type="signal peptide" evidence="4">
    <location>
        <begin position="1"/>
        <end position="27"/>
    </location>
</feature>
<accession>A0ABU1NER7</accession>
<evidence type="ECO:0000313" key="7">
    <source>
        <dbReference type="Proteomes" id="UP001184230"/>
    </source>
</evidence>
<evidence type="ECO:0000256" key="2">
    <source>
        <dbReference type="ARBA" id="ARBA00022729"/>
    </source>
</evidence>
<dbReference type="EMBL" id="JAVDRF010000005">
    <property type="protein sequence ID" value="MDR6536833.1"/>
    <property type="molecule type" value="Genomic_DNA"/>
</dbReference>
<dbReference type="RefSeq" id="WP_309902229.1">
    <property type="nucleotide sequence ID" value="NZ_JAVDRF010000005.1"/>
</dbReference>
<evidence type="ECO:0000256" key="1">
    <source>
        <dbReference type="ARBA" id="ARBA00004418"/>
    </source>
</evidence>
<protein>
    <recommendedName>
        <fullName evidence="4">Flagella basal body P-ring formation protein FlgA</fullName>
    </recommendedName>
</protein>
<dbReference type="CDD" id="cd11614">
    <property type="entry name" value="SAF_CpaB_FlgA_like"/>
    <property type="match status" value="1"/>
</dbReference>
<dbReference type="InterPro" id="IPR039246">
    <property type="entry name" value="Flagellar_FlgA"/>
</dbReference>
<keyword evidence="7" id="KW-1185">Reference proteome</keyword>
<comment type="similarity">
    <text evidence="4">Belongs to the FlgA family.</text>
</comment>
<comment type="caution">
    <text evidence="6">The sequence shown here is derived from an EMBL/GenBank/DDBJ whole genome shotgun (WGS) entry which is preliminary data.</text>
</comment>
<dbReference type="InterPro" id="IPR013974">
    <property type="entry name" value="SAF"/>
</dbReference>
<dbReference type="PROSITE" id="PS51257">
    <property type="entry name" value="PROKAR_LIPOPROTEIN"/>
    <property type="match status" value="1"/>
</dbReference>
<keyword evidence="6" id="KW-0282">Flagellum</keyword>
<dbReference type="SMART" id="SM00858">
    <property type="entry name" value="SAF"/>
    <property type="match status" value="1"/>
</dbReference>